<feature type="region of interest" description="Disordered" evidence="1">
    <location>
        <begin position="557"/>
        <end position="587"/>
    </location>
</feature>
<dbReference type="InterPro" id="IPR003593">
    <property type="entry name" value="AAA+_ATPase"/>
</dbReference>
<dbReference type="Proteomes" id="UP001519460">
    <property type="component" value="Unassembled WGS sequence"/>
</dbReference>
<dbReference type="EMBL" id="JACVVK020000215">
    <property type="protein sequence ID" value="KAK7484127.1"/>
    <property type="molecule type" value="Genomic_DNA"/>
</dbReference>
<reference evidence="3 4" key="1">
    <citation type="journal article" date="2023" name="Sci. Data">
        <title>Genome assembly of the Korean intertidal mud-creeper Batillaria attramentaria.</title>
        <authorList>
            <person name="Patra A.K."/>
            <person name="Ho P.T."/>
            <person name="Jun S."/>
            <person name="Lee S.J."/>
            <person name="Kim Y."/>
            <person name="Won Y.J."/>
        </authorList>
    </citation>
    <scope>NUCLEOTIDE SEQUENCE [LARGE SCALE GENOMIC DNA]</scope>
    <source>
        <strain evidence="3">Wonlab-2016</strain>
    </source>
</reference>
<name>A0ABD0KAR5_9CAEN</name>
<accession>A0ABD0KAR5</accession>
<dbReference type="AlphaFoldDB" id="A0ABD0KAR5"/>
<sequence>MEEGGESATRRKNGARDAEQKYDHPMSSRDVVHRNSQGRPGYENLLEAQVRKKSDYTRLSSNQEGKTTEGKTQPEENVFVSTSHYTHALDLLTRGKVIIVTGPPGSGKTTLGRALLRHYEKEGYIPLVLRHPDDFKCEPVKSAILLDGAFGEVTVDQWSYQGWASVMESFTTLIRDGQNVIIITMYSHIMKQMEKLPKTRNFFKDIPLLDLGSAKPLTVQEKSEMIRKHTEASKRYASDDEISDIIACDKTGPFFPWCCREYARSEGKHSSTYVTFKTGPIGYEIFSSMLSLAYVSFFCKVLRDPNSQAGLLQLFALTMEGGFPVDYHIDEVQEELNNLELGAEHEQVSEMHRLNVLFRGSLLDAGGIDFSSRDIYEAFGFALFETGQVELLLRVCDVQFLVQHVHIQALETTGPALILTPRSSGYFTFVFRVMKEIVGGNCVQISQHPAMHQAPFLADVERFLRGRGLVQTAFATSDPRYGMPLLYWSAWTGPSVLTLWCLKTPGNYEAQKSPRTETGPQRMHTAKPAPAGGEGTPDWCEEDEQYDVLVPDWVQRRTSTRSTKSGSSVRRSRLPVPPANSPPTRAPSSQALLLRRMFLACCLLGEKVDTPRVAQTLELLCQDEALRDDSMSRVELPIPSEEDLLNDAIVAKCQHVRSKAPVLYLGLAGPNASVRIKSSSRVSIPTSIVKVEMNLAKDHVLIKP</sequence>
<proteinExistence type="predicted"/>
<dbReference type="Pfam" id="PF20720">
    <property type="entry name" value="nSTAND3"/>
    <property type="match status" value="1"/>
</dbReference>
<dbReference type="Gene3D" id="3.40.50.300">
    <property type="entry name" value="P-loop containing nucleotide triphosphate hydrolases"/>
    <property type="match status" value="1"/>
</dbReference>
<feature type="compositionally biased region" description="Basic and acidic residues" evidence="1">
    <location>
        <begin position="14"/>
        <end position="33"/>
    </location>
</feature>
<feature type="region of interest" description="Disordered" evidence="1">
    <location>
        <begin position="1"/>
        <end position="75"/>
    </location>
</feature>
<evidence type="ECO:0000313" key="3">
    <source>
        <dbReference type="EMBL" id="KAK7484127.1"/>
    </source>
</evidence>
<feature type="non-terminal residue" evidence="3">
    <location>
        <position position="704"/>
    </location>
</feature>
<feature type="region of interest" description="Disordered" evidence="1">
    <location>
        <begin position="509"/>
        <end position="540"/>
    </location>
</feature>
<dbReference type="SUPFAM" id="SSF52540">
    <property type="entry name" value="P-loop containing nucleoside triphosphate hydrolases"/>
    <property type="match status" value="1"/>
</dbReference>
<feature type="domain" description="AAA+ ATPase" evidence="2">
    <location>
        <begin position="94"/>
        <end position="267"/>
    </location>
</feature>
<feature type="compositionally biased region" description="Low complexity" evidence="1">
    <location>
        <begin position="557"/>
        <end position="569"/>
    </location>
</feature>
<dbReference type="InterPro" id="IPR027417">
    <property type="entry name" value="P-loop_NTPase"/>
</dbReference>
<protein>
    <recommendedName>
        <fullName evidence="2">AAA+ ATPase domain-containing protein</fullName>
    </recommendedName>
</protein>
<feature type="compositionally biased region" description="Pro residues" evidence="1">
    <location>
        <begin position="575"/>
        <end position="585"/>
    </location>
</feature>
<keyword evidence="4" id="KW-1185">Reference proteome</keyword>
<evidence type="ECO:0000259" key="2">
    <source>
        <dbReference type="SMART" id="SM00382"/>
    </source>
</evidence>
<evidence type="ECO:0000256" key="1">
    <source>
        <dbReference type="SAM" id="MobiDB-lite"/>
    </source>
</evidence>
<evidence type="ECO:0000313" key="4">
    <source>
        <dbReference type="Proteomes" id="UP001519460"/>
    </source>
</evidence>
<organism evidence="3 4">
    <name type="scientific">Batillaria attramentaria</name>
    <dbReference type="NCBI Taxonomy" id="370345"/>
    <lineage>
        <taxon>Eukaryota</taxon>
        <taxon>Metazoa</taxon>
        <taxon>Spiralia</taxon>
        <taxon>Lophotrochozoa</taxon>
        <taxon>Mollusca</taxon>
        <taxon>Gastropoda</taxon>
        <taxon>Caenogastropoda</taxon>
        <taxon>Sorbeoconcha</taxon>
        <taxon>Cerithioidea</taxon>
        <taxon>Batillariidae</taxon>
        <taxon>Batillaria</taxon>
    </lineage>
</organism>
<gene>
    <name evidence="3" type="ORF">BaRGS_00024616</name>
</gene>
<comment type="caution">
    <text evidence="3">The sequence shown here is derived from an EMBL/GenBank/DDBJ whole genome shotgun (WGS) entry which is preliminary data.</text>
</comment>
<dbReference type="InterPro" id="IPR049050">
    <property type="entry name" value="nSTAND3"/>
</dbReference>
<dbReference type="SMART" id="SM00382">
    <property type="entry name" value="AAA"/>
    <property type="match status" value="1"/>
</dbReference>